<evidence type="ECO:0000313" key="1">
    <source>
        <dbReference type="Proteomes" id="UP000092443"/>
    </source>
</evidence>
<dbReference type="Proteomes" id="UP000092443">
    <property type="component" value="Unplaced"/>
</dbReference>
<reference evidence="2" key="1">
    <citation type="submission" date="2025-08" db="UniProtKB">
        <authorList>
            <consortium name="RefSeq"/>
        </authorList>
    </citation>
    <scope>IDENTIFICATION</scope>
    <source>
        <tissue evidence="2">Whole body pupa</tissue>
    </source>
</reference>
<accession>A0A9C6DNI5</accession>
<protein>
    <submittedName>
        <fullName evidence="2">Uncharacterized protein LOC119641438</fullName>
    </submittedName>
</protein>
<dbReference type="GeneID" id="119641438"/>
<keyword evidence="1" id="KW-1185">Reference proteome</keyword>
<dbReference type="RefSeq" id="XP_037896056.1">
    <property type="nucleotide sequence ID" value="XM_038040128.1"/>
</dbReference>
<organism evidence="1 2">
    <name type="scientific">Glossina fuscipes</name>
    <dbReference type="NCBI Taxonomy" id="7396"/>
    <lineage>
        <taxon>Eukaryota</taxon>
        <taxon>Metazoa</taxon>
        <taxon>Ecdysozoa</taxon>
        <taxon>Arthropoda</taxon>
        <taxon>Hexapoda</taxon>
        <taxon>Insecta</taxon>
        <taxon>Pterygota</taxon>
        <taxon>Neoptera</taxon>
        <taxon>Endopterygota</taxon>
        <taxon>Diptera</taxon>
        <taxon>Brachycera</taxon>
        <taxon>Muscomorpha</taxon>
        <taxon>Hippoboscoidea</taxon>
        <taxon>Glossinidae</taxon>
        <taxon>Glossina</taxon>
    </lineage>
</organism>
<name>A0A9C6DNI5_9MUSC</name>
<gene>
    <name evidence="2" type="primary">LOC119641438</name>
</gene>
<dbReference type="AlphaFoldDB" id="A0A9C6DNI5"/>
<proteinExistence type="predicted"/>
<evidence type="ECO:0000313" key="2">
    <source>
        <dbReference type="RefSeq" id="XP_037896056.1"/>
    </source>
</evidence>
<sequence>MLRIINHILENDCSITVTDDQNAIRAVALVKRMRTDARSKFIADKCFMRRFYNAICEVAGHMKTPRITYLDQVEPEGSVVSQLWFGYN</sequence>
<dbReference type="KEGG" id="gfs:119641438"/>